<keyword evidence="2" id="KW-1185">Reference proteome</keyword>
<accession>A0A4R9LNU1</accession>
<sequence>MLSYLHSNSMIVSDLFTVFSYNFREMYKVIFFMDLETRQILPFDITAKTSTTGSWRTLSYLFLGKSSLKKPALPLFGSIKLRPFGGRTSYAYLIF</sequence>
<dbReference type="Proteomes" id="UP000298264">
    <property type="component" value="Unassembled WGS sequence"/>
</dbReference>
<evidence type="ECO:0000313" key="2">
    <source>
        <dbReference type="Proteomes" id="UP000298264"/>
    </source>
</evidence>
<name>A0A4R9LNU1_9LEPT</name>
<protein>
    <submittedName>
        <fullName evidence="1">Uncharacterized protein</fullName>
    </submittedName>
</protein>
<evidence type="ECO:0000313" key="1">
    <source>
        <dbReference type="EMBL" id="TGN10499.1"/>
    </source>
</evidence>
<proteinExistence type="predicted"/>
<dbReference type="AlphaFoldDB" id="A0A4R9LNU1"/>
<dbReference type="RefSeq" id="WP_167884402.1">
    <property type="nucleotide sequence ID" value="NZ_RQHV01000043.1"/>
</dbReference>
<reference evidence="1" key="1">
    <citation type="journal article" date="2019" name="PLoS Negl. Trop. Dis.">
        <title>Revisiting the worldwide diversity of Leptospira species in the environment.</title>
        <authorList>
            <person name="Vincent A.T."/>
            <person name="Schiettekatte O."/>
            <person name="Bourhy P."/>
            <person name="Veyrier F.J."/>
            <person name="Picardeau M."/>
        </authorList>
    </citation>
    <scope>NUCLEOTIDE SEQUENCE [LARGE SCALE GENOMIC DNA]</scope>
    <source>
        <strain evidence="1">201400974</strain>
    </source>
</reference>
<comment type="caution">
    <text evidence="1">The sequence shown here is derived from an EMBL/GenBank/DDBJ whole genome shotgun (WGS) entry which is preliminary data.</text>
</comment>
<dbReference type="EMBL" id="RQHV01000043">
    <property type="protein sequence ID" value="TGN10499.1"/>
    <property type="molecule type" value="Genomic_DNA"/>
</dbReference>
<organism evidence="1 2">
    <name type="scientific">Leptospira ilyithenensis</name>
    <dbReference type="NCBI Taxonomy" id="2484901"/>
    <lineage>
        <taxon>Bacteria</taxon>
        <taxon>Pseudomonadati</taxon>
        <taxon>Spirochaetota</taxon>
        <taxon>Spirochaetia</taxon>
        <taxon>Leptospirales</taxon>
        <taxon>Leptospiraceae</taxon>
        <taxon>Leptospira</taxon>
    </lineage>
</organism>
<gene>
    <name evidence="1" type="ORF">EHS11_09420</name>
</gene>